<proteinExistence type="predicted"/>
<name>A0A6H1ZH82_9ZZZZ</name>
<accession>A0A6H1ZH82</accession>
<dbReference type="AlphaFoldDB" id="A0A6H1ZH82"/>
<organism evidence="1">
    <name type="scientific">viral metagenome</name>
    <dbReference type="NCBI Taxonomy" id="1070528"/>
    <lineage>
        <taxon>unclassified sequences</taxon>
        <taxon>metagenomes</taxon>
        <taxon>organismal metagenomes</taxon>
    </lineage>
</organism>
<evidence type="ECO:0000313" key="1">
    <source>
        <dbReference type="EMBL" id="QJA46677.1"/>
    </source>
</evidence>
<gene>
    <name evidence="3" type="ORF">MM415A03392_0008</name>
    <name evidence="2" type="ORF">MM415B01016_0016</name>
    <name evidence="1" type="ORF">TM448A00494_0024</name>
</gene>
<evidence type="ECO:0000313" key="2">
    <source>
        <dbReference type="EMBL" id="QJA60947.1"/>
    </source>
</evidence>
<dbReference type="EMBL" id="MT141426">
    <property type="protein sequence ID" value="QJA60947.1"/>
    <property type="molecule type" value="Genomic_DNA"/>
</dbReference>
<evidence type="ECO:0000313" key="3">
    <source>
        <dbReference type="EMBL" id="QJA71075.1"/>
    </source>
</evidence>
<protein>
    <submittedName>
        <fullName evidence="1">Uncharacterized protein</fullName>
    </submittedName>
</protein>
<dbReference type="EMBL" id="MT141844">
    <property type="protein sequence ID" value="QJA71075.1"/>
    <property type="molecule type" value="Genomic_DNA"/>
</dbReference>
<sequence>MSIRHYLFPDDEEPLRLSRRLVDGLVHGNDALPRYAGTRQKVASVLLENDGLKPLRIVTTQGAYFDFDETGDIQDGLNRATAEIMDISFSHPLRRNETVVELRPRLAKKRVDEEHRWTLGKAEIDRIVRDVWPKTKSDTIKFVTSASRKRPPLTYEARSALEDASQDFWKIAHAIQRLKEPSQKAFGFEARERSISDPDFPHLYRALADMSDWQLEVQRRHRTGKGTWYAIVEVTVWQDGIGESVERHCERCQGRNKAVLAVRKLLAEHASKFSEHATVEGEIVTDLEWQQRAYTKL</sequence>
<dbReference type="EMBL" id="MT144018">
    <property type="protein sequence ID" value="QJA46677.1"/>
    <property type="molecule type" value="Genomic_DNA"/>
</dbReference>
<reference evidence="1" key="1">
    <citation type="submission" date="2020-03" db="EMBL/GenBank/DDBJ databases">
        <title>The deep terrestrial virosphere.</title>
        <authorList>
            <person name="Holmfeldt K."/>
            <person name="Nilsson E."/>
            <person name="Simone D."/>
            <person name="Lopez-Fernandez M."/>
            <person name="Wu X."/>
            <person name="de Brujin I."/>
            <person name="Lundin D."/>
            <person name="Andersson A."/>
            <person name="Bertilsson S."/>
            <person name="Dopson M."/>
        </authorList>
    </citation>
    <scope>NUCLEOTIDE SEQUENCE</scope>
    <source>
        <strain evidence="3">MM415A03392</strain>
        <strain evidence="2">MM415B01016</strain>
        <strain evidence="1">TM448A00494</strain>
    </source>
</reference>